<accession>A0A067MBG2</accession>
<evidence type="ECO:0000313" key="1">
    <source>
        <dbReference type="EMBL" id="KDQ12035.1"/>
    </source>
</evidence>
<dbReference type="Gene3D" id="1.20.1280.50">
    <property type="match status" value="1"/>
</dbReference>
<dbReference type="Gene3D" id="3.80.10.10">
    <property type="entry name" value="Ribonuclease Inhibitor"/>
    <property type="match status" value="1"/>
</dbReference>
<dbReference type="InterPro" id="IPR032675">
    <property type="entry name" value="LRR_dom_sf"/>
</dbReference>
<sequence>METAISQILQLASELAQRLNVAEGTEESINIDSRNLHYERCTAPNERSQFICLGTLDRELDVLARVQGRIDAVDDLAARFSEIKSRRNQLTLAYCLPDEIYSYIFELIHSAGRDTQVCWSVSQVSRVWRQIALNTPRIWSTIDKIHREFVETCITRSGDVSLDISLRMHPNIGRFADEKGAAQERKVAGSLALLLAHAHRWRSLSLFNIPLNPLSPAFRTPAPRLQSLELDYLGIDTEELMGLSDNPFAGSSPLRSLRLAGVRVPLTASVYVGLTSLQLENISAHVHSPIHPRQFLDVLKASPLLQLLSVDNVYVLGRSVAAESPPIQMLHLQRIHIDETEAHILRLILSSIRGSSSLAITGSQILREGEGSVFPTQGLQATLPSLWNITSLHFAALVDTDDDDDYDDASVHIDGRTNRDTVLDITFIPEFHTGAIARLLFLSLTHELFLPHLEKLVLSDIDDLGVRAADFVNVLATMQRLSYLELTGCHKSFVRALVITPTRRPCPRVDTLVLTDSTVDGPTLIDVALSRPGTMKAEAEDTWSSIDRLVLSCCELVGEAAVVALRHMVNTVDSVTYDKDSGYLRLHTPGVSDRSSRNATSSE</sequence>
<dbReference type="AlphaFoldDB" id="A0A067MBG2"/>
<proteinExistence type="predicted"/>
<dbReference type="InterPro" id="IPR036047">
    <property type="entry name" value="F-box-like_dom_sf"/>
</dbReference>
<reference evidence="2" key="1">
    <citation type="journal article" date="2014" name="Proc. Natl. Acad. Sci. U.S.A.">
        <title>Extensive sampling of basidiomycete genomes demonstrates inadequacy of the white-rot/brown-rot paradigm for wood decay fungi.</title>
        <authorList>
            <person name="Riley R."/>
            <person name="Salamov A.A."/>
            <person name="Brown D.W."/>
            <person name="Nagy L.G."/>
            <person name="Floudas D."/>
            <person name="Held B.W."/>
            <person name="Levasseur A."/>
            <person name="Lombard V."/>
            <person name="Morin E."/>
            <person name="Otillar R."/>
            <person name="Lindquist E.A."/>
            <person name="Sun H."/>
            <person name="LaButti K.M."/>
            <person name="Schmutz J."/>
            <person name="Jabbour D."/>
            <person name="Luo H."/>
            <person name="Baker S.E."/>
            <person name="Pisabarro A.G."/>
            <person name="Walton J.D."/>
            <person name="Blanchette R.A."/>
            <person name="Henrissat B."/>
            <person name="Martin F."/>
            <person name="Cullen D."/>
            <person name="Hibbett D.S."/>
            <person name="Grigoriev I.V."/>
        </authorList>
    </citation>
    <scope>NUCLEOTIDE SEQUENCE [LARGE SCALE GENOMIC DNA]</scope>
    <source>
        <strain evidence="2">FD-172 SS1</strain>
    </source>
</reference>
<dbReference type="Proteomes" id="UP000027195">
    <property type="component" value="Unassembled WGS sequence"/>
</dbReference>
<evidence type="ECO:0000313" key="2">
    <source>
        <dbReference type="Proteomes" id="UP000027195"/>
    </source>
</evidence>
<protein>
    <submittedName>
        <fullName evidence="1">Uncharacterized protein</fullName>
    </submittedName>
</protein>
<dbReference type="HOGENOM" id="CLU_024199_1_2_1"/>
<dbReference type="InParanoid" id="A0A067MBG2"/>
<name>A0A067MBG2_BOTB1</name>
<gene>
    <name evidence="1" type="ORF">BOTBODRAFT_67705</name>
</gene>
<dbReference type="STRING" id="930990.A0A067MBG2"/>
<dbReference type="SUPFAM" id="SSF81383">
    <property type="entry name" value="F-box domain"/>
    <property type="match status" value="1"/>
</dbReference>
<keyword evidence="2" id="KW-1185">Reference proteome</keyword>
<dbReference type="EMBL" id="KL198053">
    <property type="protein sequence ID" value="KDQ12035.1"/>
    <property type="molecule type" value="Genomic_DNA"/>
</dbReference>
<dbReference type="SUPFAM" id="SSF52047">
    <property type="entry name" value="RNI-like"/>
    <property type="match status" value="1"/>
</dbReference>
<organism evidence="1 2">
    <name type="scientific">Botryobasidium botryosum (strain FD-172 SS1)</name>
    <dbReference type="NCBI Taxonomy" id="930990"/>
    <lineage>
        <taxon>Eukaryota</taxon>
        <taxon>Fungi</taxon>
        <taxon>Dikarya</taxon>
        <taxon>Basidiomycota</taxon>
        <taxon>Agaricomycotina</taxon>
        <taxon>Agaricomycetes</taxon>
        <taxon>Cantharellales</taxon>
        <taxon>Botryobasidiaceae</taxon>
        <taxon>Botryobasidium</taxon>
    </lineage>
</organism>
<dbReference type="OrthoDB" id="2990288at2759"/>